<sequence length="312" mass="35854">MQERILEALEHIQSEKKFFSFEQNEKQTDAVTVYINYYQLPTEGVKYQYGYVHSGNKEIYLQSFAPDNPRGTVFLMHGYLDHLGCLSPFITYLTGQGYQVIGFDLPGHGLSTGEKASIDDFQEYVEVLDNVLNLVINDIHTPLYLVAHSTGAAISFSYLVKQHHCFERVVMIAPLIRAASFRVSQILFILARPFIKHFPRVFRANSKEQAFLEFIKKDPLQAKKLSMNWVGAKLKWFNAIKGGQACECDVLILQGDQDKTVDWKYNLSYLEKSVPNNEIHVVEGGGHHLLNEVHLLQEKIFQQIERFFSTEK</sequence>
<dbReference type="AlphaFoldDB" id="A0A4S4K0Z2"/>
<dbReference type="PANTHER" id="PTHR11614">
    <property type="entry name" value="PHOSPHOLIPASE-RELATED"/>
    <property type="match status" value="1"/>
</dbReference>
<evidence type="ECO:0000259" key="1">
    <source>
        <dbReference type="Pfam" id="PF12146"/>
    </source>
</evidence>
<dbReference type="InterPro" id="IPR000073">
    <property type="entry name" value="AB_hydrolase_1"/>
</dbReference>
<dbReference type="Proteomes" id="UP000297014">
    <property type="component" value="Unassembled WGS sequence"/>
</dbReference>
<dbReference type="OrthoDB" id="5614837at2"/>
<protein>
    <submittedName>
        <fullName evidence="2">Alpha/beta hydrolase</fullName>
    </submittedName>
</protein>
<dbReference type="GO" id="GO:0016787">
    <property type="term" value="F:hydrolase activity"/>
    <property type="evidence" value="ECO:0007669"/>
    <property type="project" value="UniProtKB-KW"/>
</dbReference>
<proteinExistence type="predicted"/>
<feature type="domain" description="Serine aminopeptidase S33" evidence="1">
    <location>
        <begin position="68"/>
        <end position="292"/>
    </location>
</feature>
<dbReference type="Pfam" id="PF12146">
    <property type="entry name" value="Hydrolase_4"/>
    <property type="match status" value="1"/>
</dbReference>
<gene>
    <name evidence="2" type="ORF">AJ85_05895</name>
</gene>
<accession>A0A4S4K0Z2</accession>
<dbReference type="InterPro" id="IPR051044">
    <property type="entry name" value="MAG_DAG_Lipase"/>
</dbReference>
<evidence type="ECO:0000313" key="3">
    <source>
        <dbReference type="Proteomes" id="UP000297014"/>
    </source>
</evidence>
<dbReference type="EMBL" id="JALP01000079">
    <property type="protein sequence ID" value="THG91258.1"/>
    <property type="molecule type" value="Genomic_DNA"/>
</dbReference>
<organism evidence="2 3">
    <name type="scientific">Alkalihalobacillus alcalophilus ATCC 27647 = CGMCC 1.3604</name>
    <dbReference type="NCBI Taxonomy" id="1218173"/>
    <lineage>
        <taxon>Bacteria</taxon>
        <taxon>Bacillati</taxon>
        <taxon>Bacillota</taxon>
        <taxon>Bacilli</taxon>
        <taxon>Bacillales</taxon>
        <taxon>Bacillaceae</taxon>
        <taxon>Alkalihalobacillus</taxon>
    </lineage>
</organism>
<evidence type="ECO:0000313" key="2">
    <source>
        <dbReference type="EMBL" id="THG91258.1"/>
    </source>
</evidence>
<dbReference type="SUPFAM" id="SSF53474">
    <property type="entry name" value="alpha/beta-Hydrolases"/>
    <property type="match status" value="1"/>
</dbReference>
<reference evidence="2 3" key="1">
    <citation type="submission" date="2014-01" db="EMBL/GenBank/DDBJ databases">
        <title>Draft genome sequencing of Bacillus alcalophilus CGMCC 1.3604.</title>
        <authorList>
            <person name="Yang J."/>
            <person name="Diao L."/>
            <person name="Yang S."/>
        </authorList>
    </citation>
    <scope>NUCLEOTIDE SEQUENCE [LARGE SCALE GENOMIC DNA]</scope>
    <source>
        <strain evidence="2 3">CGMCC 1.3604</strain>
    </source>
</reference>
<dbReference type="Gene3D" id="3.40.50.1820">
    <property type="entry name" value="alpha/beta hydrolase"/>
    <property type="match status" value="1"/>
</dbReference>
<dbReference type="PRINTS" id="PR00111">
    <property type="entry name" value="ABHYDROLASE"/>
</dbReference>
<dbReference type="InterPro" id="IPR029058">
    <property type="entry name" value="AB_hydrolase_fold"/>
</dbReference>
<keyword evidence="2" id="KW-0378">Hydrolase</keyword>
<dbReference type="InterPro" id="IPR022742">
    <property type="entry name" value="Hydrolase_4"/>
</dbReference>
<dbReference type="RefSeq" id="WP_003322948.1">
    <property type="nucleotide sequence ID" value="NZ_ALPT02000023.1"/>
</dbReference>
<name>A0A4S4K0Z2_ALKAL</name>
<comment type="caution">
    <text evidence="2">The sequence shown here is derived from an EMBL/GenBank/DDBJ whole genome shotgun (WGS) entry which is preliminary data.</text>
</comment>